<organism evidence="1 2">
    <name type="scientific">Colwellia psychrerythraea (strain 34H / ATCC BAA-681)</name>
    <name type="common">Vibrio psychroerythus</name>
    <dbReference type="NCBI Taxonomy" id="167879"/>
    <lineage>
        <taxon>Bacteria</taxon>
        <taxon>Pseudomonadati</taxon>
        <taxon>Pseudomonadota</taxon>
        <taxon>Gammaproteobacteria</taxon>
        <taxon>Alteromonadales</taxon>
        <taxon>Colwelliaceae</taxon>
        <taxon>Colwellia</taxon>
    </lineage>
</organism>
<dbReference type="Proteomes" id="UP000000547">
    <property type="component" value="Chromosome"/>
</dbReference>
<reference evidence="1" key="1">
    <citation type="journal article" date="2005" name="Proc. Natl. Acad. Sci. U.S.A.">
        <title>The psychrophilic lifestyle as revealed by the genome sequence of Colwellia psychrerythraea 34H through genomic and proteomic analyses.</title>
        <authorList>
            <person name="Methe B.A."/>
            <person name="Nelson K.E."/>
            <person name="Deming J.W."/>
            <person name="Momen B."/>
            <person name="Melamud E."/>
            <person name="Zhang X."/>
            <person name="Moult J."/>
            <person name="Madupu R."/>
            <person name="Nelson W.C."/>
            <person name="Dodson R.J."/>
            <person name="Brinkac L.M."/>
            <person name="Daugherty S.C."/>
            <person name="Durkin A.S."/>
            <person name="DeBoy R.T."/>
            <person name="Kolonay J.F."/>
            <person name="Sullivan S.A."/>
            <person name="Zhou L."/>
            <person name="Davidsen T.M."/>
            <person name="Wu M."/>
            <person name="Huston A.L."/>
            <person name="Lewis M."/>
            <person name="Weaver B."/>
            <person name="Weidman J.F."/>
            <person name="Khouri H."/>
            <person name="Utterback T.R."/>
            <person name="Feldblyum T.V."/>
            <person name="Fraser C.M."/>
        </authorList>
    </citation>
    <scope>NUCLEOTIDE SEQUENCE [LARGE SCALE GENOMIC DNA]</scope>
    <source>
        <strain evidence="1">34H</strain>
    </source>
</reference>
<proteinExistence type="predicted"/>
<name>Q47W90_COLP3</name>
<accession>Q47W90</accession>
<dbReference type="HOGENOM" id="CLU_3409074_0_0_6"/>
<dbReference type="EMBL" id="CP000083">
    <property type="protein sequence ID" value="AAZ25309.1"/>
    <property type="molecule type" value="Genomic_DNA"/>
</dbReference>
<evidence type="ECO:0000313" key="2">
    <source>
        <dbReference type="Proteomes" id="UP000000547"/>
    </source>
</evidence>
<dbReference type="AlphaFoldDB" id="Q47W90"/>
<gene>
    <name evidence="1" type="ordered locus">CPS_4282</name>
</gene>
<protein>
    <submittedName>
        <fullName evidence="1">Uncharacterized protein</fullName>
    </submittedName>
</protein>
<evidence type="ECO:0000313" key="1">
    <source>
        <dbReference type="EMBL" id="AAZ25309.1"/>
    </source>
</evidence>
<dbReference type="KEGG" id="cps:CPS_4282"/>
<sequence length="29" mass="3214">MPEIDQGMVNNIVQVTKIVRLSGVDSLTR</sequence>